<protein>
    <submittedName>
        <fullName evidence="2">Uncharacterized protein</fullName>
    </submittedName>
</protein>
<accession>A0AAW0D5D9</accession>
<feature type="region of interest" description="Disordered" evidence="1">
    <location>
        <begin position="366"/>
        <end position="442"/>
    </location>
</feature>
<proteinExistence type="predicted"/>
<feature type="compositionally biased region" description="Pro residues" evidence="1">
    <location>
        <begin position="396"/>
        <end position="413"/>
    </location>
</feature>
<evidence type="ECO:0000313" key="3">
    <source>
        <dbReference type="Proteomes" id="UP001362999"/>
    </source>
</evidence>
<reference evidence="2 3" key="1">
    <citation type="journal article" date="2024" name="J Genomics">
        <title>Draft genome sequencing and assembly of Favolaschia claudopus CIRM-BRFM 2984 isolated from oak limbs.</title>
        <authorList>
            <person name="Navarro D."/>
            <person name="Drula E."/>
            <person name="Chaduli D."/>
            <person name="Cazenave R."/>
            <person name="Ahrendt S."/>
            <person name="Wang J."/>
            <person name="Lipzen A."/>
            <person name="Daum C."/>
            <person name="Barry K."/>
            <person name="Grigoriev I.V."/>
            <person name="Favel A."/>
            <person name="Rosso M.N."/>
            <person name="Martin F."/>
        </authorList>
    </citation>
    <scope>NUCLEOTIDE SEQUENCE [LARGE SCALE GENOMIC DNA]</scope>
    <source>
        <strain evidence="2 3">CIRM-BRFM 2984</strain>
    </source>
</reference>
<name>A0AAW0D5D9_9AGAR</name>
<gene>
    <name evidence="2" type="ORF">R3P38DRAFT_2507510</name>
</gene>
<dbReference type="Proteomes" id="UP001362999">
    <property type="component" value="Unassembled WGS sequence"/>
</dbReference>
<dbReference type="PRINTS" id="PR01217">
    <property type="entry name" value="PRICHEXTENSN"/>
</dbReference>
<feature type="compositionally biased region" description="Low complexity" evidence="1">
    <location>
        <begin position="383"/>
        <end position="395"/>
    </location>
</feature>
<sequence>MRKGQFTAAQDAHLKSYLEEMNKELAAGTRGVALTHWKQSTAARALEAPELHDLDFSTHPKATWFKLIVRRFTNYYNNVWKKSHPEEPSAASLIKNNPLLKFATILSGRQTFARDQHDTILSLSAQRVVDTSINEAAAYQIVLKEMWDALSPEEKCEWDSQAEDEASDIQLNQKDFVANLHLALHSLCKGGLLGDAEMVLFYGFRDANNGDLVAGTIHGHSKHNKDNFGGNDLEKDFGIPWTKFADSVIPHTTLLNPALAAVTNDGAVLFPTIDLEHMPVVDIRMVLVDYLQKCWIHRMSGHLGELPIPWADIEANPSEFYDGKVLDLPLPLKDPLGMDTVETLTFARFLSVNRLSRPFYFKDTEPEATEGEIPKSPIPPKSPIQILPKSPTPVASTPPPSPPPSPPIPPKSPTPVTSTPAPSPPPSPPTPLPPARDKKRKR</sequence>
<keyword evidence="3" id="KW-1185">Reference proteome</keyword>
<feature type="compositionally biased region" description="Pro residues" evidence="1">
    <location>
        <begin position="421"/>
        <end position="434"/>
    </location>
</feature>
<dbReference type="AlphaFoldDB" id="A0AAW0D5D9"/>
<evidence type="ECO:0000256" key="1">
    <source>
        <dbReference type="SAM" id="MobiDB-lite"/>
    </source>
</evidence>
<organism evidence="2 3">
    <name type="scientific">Favolaschia claudopus</name>
    <dbReference type="NCBI Taxonomy" id="2862362"/>
    <lineage>
        <taxon>Eukaryota</taxon>
        <taxon>Fungi</taxon>
        <taxon>Dikarya</taxon>
        <taxon>Basidiomycota</taxon>
        <taxon>Agaricomycotina</taxon>
        <taxon>Agaricomycetes</taxon>
        <taxon>Agaricomycetidae</taxon>
        <taxon>Agaricales</taxon>
        <taxon>Marasmiineae</taxon>
        <taxon>Mycenaceae</taxon>
        <taxon>Favolaschia</taxon>
    </lineage>
</organism>
<evidence type="ECO:0000313" key="2">
    <source>
        <dbReference type="EMBL" id="KAK7046324.1"/>
    </source>
</evidence>
<comment type="caution">
    <text evidence="2">The sequence shown here is derived from an EMBL/GenBank/DDBJ whole genome shotgun (WGS) entry which is preliminary data.</text>
</comment>
<dbReference type="EMBL" id="JAWWNJ010000010">
    <property type="protein sequence ID" value="KAK7046324.1"/>
    <property type="molecule type" value="Genomic_DNA"/>
</dbReference>